<evidence type="ECO:0000313" key="8">
    <source>
        <dbReference type="EMBL" id="AEA13496.1"/>
    </source>
</evidence>
<dbReference type="RefSeq" id="WP_013680831.1">
    <property type="nucleotide sequence ID" value="NC_015315.1"/>
</dbReference>
<evidence type="ECO:0000256" key="4">
    <source>
        <dbReference type="ARBA" id="ARBA00023471"/>
    </source>
</evidence>
<dbReference type="InterPro" id="IPR019885">
    <property type="entry name" value="Tscrpt_reg_HTH_AsnC-type_CS"/>
</dbReference>
<keyword evidence="9" id="KW-1185">Reference proteome</keyword>
<evidence type="ECO:0000256" key="2">
    <source>
        <dbReference type="ARBA" id="ARBA00023444"/>
    </source>
</evidence>
<dbReference type="STRING" id="999630.TUZN_2038"/>
<dbReference type="PANTHER" id="PTHR43413">
    <property type="entry name" value="TRANSCRIPTIONAL REGULATOR, ASNC FAMILY"/>
    <property type="match status" value="1"/>
</dbReference>
<dbReference type="InterPro" id="IPR050684">
    <property type="entry name" value="HTH-Siroheme_Decarb"/>
</dbReference>
<evidence type="ECO:0000259" key="6">
    <source>
        <dbReference type="Pfam" id="PF17805"/>
    </source>
</evidence>
<dbReference type="Pfam" id="PF22451">
    <property type="entry name" value="NirdL-like_HTH"/>
    <property type="match status" value="2"/>
</dbReference>
<evidence type="ECO:0000256" key="3">
    <source>
        <dbReference type="ARBA" id="ARBA00023457"/>
    </source>
</evidence>
<dbReference type="EMBL" id="CP002590">
    <property type="protein sequence ID" value="AEA13496.1"/>
    <property type="molecule type" value="Genomic_DNA"/>
</dbReference>
<evidence type="ECO:0000259" key="7">
    <source>
        <dbReference type="Pfam" id="PF22451"/>
    </source>
</evidence>
<organism evidence="8 9">
    <name type="scientific">Thermoproteus uzoniensis (strain 768-20)</name>
    <dbReference type="NCBI Taxonomy" id="999630"/>
    <lineage>
        <taxon>Archaea</taxon>
        <taxon>Thermoproteota</taxon>
        <taxon>Thermoprotei</taxon>
        <taxon>Thermoproteales</taxon>
        <taxon>Thermoproteaceae</taxon>
        <taxon>Thermoproteus</taxon>
    </lineage>
</organism>
<reference evidence="8 9" key="1">
    <citation type="journal article" date="2011" name="J. Bacteriol.">
        <title>Complete genome sequence of the thermoacidophilic crenarchaeon Thermoproteus uzoniensis 768-20.</title>
        <authorList>
            <person name="Mardanov A.V."/>
            <person name="Gumerov V.M."/>
            <person name="Beletsky A.V."/>
            <person name="Prokofeva M.I."/>
            <person name="Bonch-Osmolovskaya E.A."/>
            <person name="Ravin N.V."/>
            <person name="Skryabin K.G."/>
        </authorList>
    </citation>
    <scope>NUCLEOTIDE SEQUENCE [LARGE SCALE GENOMIC DNA]</scope>
    <source>
        <strain evidence="8 9">768-20</strain>
    </source>
</reference>
<evidence type="ECO:0000256" key="1">
    <source>
        <dbReference type="ARBA" id="ARBA00023239"/>
    </source>
</evidence>
<dbReference type="EC" id="4.1.1.111" evidence="4"/>
<dbReference type="InterPro" id="IPR040523">
    <property type="entry name" value="AsnC_trans_reg2"/>
</dbReference>
<dbReference type="GO" id="GO:0016829">
    <property type="term" value="F:lyase activity"/>
    <property type="evidence" value="ECO:0007669"/>
    <property type="project" value="UniProtKB-KW"/>
</dbReference>
<dbReference type="Pfam" id="PF17805">
    <property type="entry name" value="AsnC_trans_reg2"/>
    <property type="match status" value="2"/>
</dbReference>
<comment type="pathway">
    <text evidence="2">Porphyrin-containing compound metabolism.</text>
</comment>
<feature type="domain" description="Siroheme decarboxylase AsnC-like ligand binding" evidence="6">
    <location>
        <begin position="63"/>
        <end position="141"/>
    </location>
</feature>
<proteinExistence type="inferred from homology"/>
<dbReference type="InterPro" id="IPR053953">
    <property type="entry name" value="NirdL-like_HTH"/>
</dbReference>
<reference key="2">
    <citation type="submission" date="2011-03" db="EMBL/GenBank/DDBJ databases">
        <title>Complete genome sequence of the thermoacidophilic crenarchaeon Thermoproteus uzoniensis 768-20.</title>
        <authorList>
            <person name="Mardanov A.V."/>
            <person name="Gumerov V.M."/>
            <person name="Beletsky A.V."/>
            <person name="Prokofeva M.I."/>
            <person name="Bonch-Osmolovskaya E.A."/>
            <person name="Ravin N.V."/>
            <person name="Skryabin K.G."/>
        </authorList>
    </citation>
    <scope>NUCLEOTIDE SEQUENCE</scope>
    <source>
        <strain>768-20</strain>
    </source>
</reference>
<dbReference type="AlphaFoldDB" id="F2L571"/>
<feature type="domain" description="Siroheme decarboxylase NirL-like HTH" evidence="7">
    <location>
        <begin position="6"/>
        <end position="51"/>
    </location>
</feature>
<sequence>MDSKDVELLMMAQYEFPLVDRPFQEMGRALGLSEDEVIDRLRRLAEVGVLRRIGSVMNYRARGLEAALVGFSVPEDRVDAVAADINRDPMVTHNYLRDYRPYNVWFVTKAKTADELEEKVRSIAERWGVDYVILYSLRTYKLDVRFDLYEGISRSKSGILPENPPPIENLGIPKEFYSKVRSIPLVAEPFREAAKVLGKSVGEALDVLRSLIDMGVLRDFHASLDGEALGFKENAMVVLRKPDCEEAARLRESTHVVLRNTVPGKWEYPCYFMVHARARKTIMERVAGRFADGYAMLFSVRDLLGGRAMAKRIESVSD</sequence>
<feature type="domain" description="Siroheme decarboxylase AsnC-like ligand binding" evidence="6">
    <location>
        <begin position="229"/>
        <end position="287"/>
    </location>
</feature>
<protein>
    <recommendedName>
        <fullName evidence="4">siroheme decarboxylase</fullName>
        <ecNumber evidence="4">4.1.1.111</ecNumber>
    </recommendedName>
</protein>
<name>F2L571_THEU7</name>
<dbReference type="HOGENOM" id="CLU_049427_1_0_2"/>
<feature type="domain" description="Siroheme decarboxylase NirL-like HTH" evidence="7">
    <location>
        <begin position="182"/>
        <end position="218"/>
    </location>
</feature>
<dbReference type="InterPro" id="IPR036388">
    <property type="entry name" value="WH-like_DNA-bd_sf"/>
</dbReference>
<dbReference type="OrthoDB" id="145939at2157"/>
<dbReference type="Gene3D" id="1.10.10.10">
    <property type="entry name" value="Winged helix-like DNA-binding domain superfamily/Winged helix DNA-binding domain"/>
    <property type="match status" value="1"/>
</dbReference>
<dbReference type="PROSITE" id="PS00519">
    <property type="entry name" value="HTH_ASNC_1"/>
    <property type="match status" value="1"/>
</dbReference>
<comment type="similarity">
    <text evidence="3">Belongs to the Ahb/Nir family.</text>
</comment>
<dbReference type="GeneID" id="10361549"/>
<comment type="catalytic activity">
    <reaction evidence="5">
        <text>siroheme + 2 H(+) = 12,18-didecarboxysiroheme + 2 CO2</text>
        <dbReference type="Rhea" id="RHEA:19093"/>
        <dbReference type="ChEBI" id="CHEBI:15378"/>
        <dbReference type="ChEBI" id="CHEBI:16526"/>
        <dbReference type="ChEBI" id="CHEBI:60052"/>
        <dbReference type="ChEBI" id="CHEBI:140497"/>
        <dbReference type="EC" id="4.1.1.111"/>
    </reaction>
</comment>
<keyword evidence="1" id="KW-0456">Lyase</keyword>
<gene>
    <name evidence="8" type="ordered locus">TUZN_2038</name>
</gene>
<dbReference type="Gene3D" id="3.30.70.3460">
    <property type="match status" value="2"/>
</dbReference>
<dbReference type="eggNOG" id="arCOG01628">
    <property type="taxonomic scope" value="Archaea"/>
</dbReference>
<evidence type="ECO:0000256" key="5">
    <source>
        <dbReference type="ARBA" id="ARBA00048470"/>
    </source>
</evidence>
<dbReference type="KEGG" id="tuz:TUZN_2038"/>
<evidence type="ECO:0000313" key="9">
    <source>
        <dbReference type="Proteomes" id="UP000008138"/>
    </source>
</evidence>
<accession>F2L571</accession>
<dbReference type="Proteomes" id="UP000008138">
    <property type="component" value="Chromosome"/>
</dbReference>
<dbReference type="PANTHER" id="PTHR43413:SF1">
    <property type="entry name" value="SIROHEME DECARBOXYLASE NIRL SUBUNIT"/>
    <property type="match status" value="1"/>
</dbReference>